<name>A0A8S9QYQ8_BRACR</name>
<dbReference type="Proteomes" id="UP000712600">
    <property type="component" value="Unassembled WGS sequence"/>
</dbReference>
<dbReference type="EMBL" id="QGKX02000996">
    <property type="protein sequence ID" value="KAF3556438.1"/>
    <property type="molecule type" value="Genomic_DNA"/>
</dbReference>
<feature type="region of interest" description="Disordered" evidence="1">
    <location>
        <begin position="1"/>
        <end position="73"/>
    </location>
</feature>
<reference evidence="2" key="1">
    <citation type="submission" date="2019-12" db="EMBL/GenBank/DDBJ databases">
        <title>Genome sequencing and annotation of Brassica cretica.</title>
        <authorList>
            <person name="Studholme D.J."/>
            <person name="Sarris P."/>
        </authorList>
    </citation>
    <scope>NUCLEOTIDE SEQUENCE</scope>
    <source>
        <strain evidence="2">PFS-109/04</strain>
        <tissue evidence="2">Leaf</tissue>
    </source>
</reference>
<feature type="compositionally biased region" description="Low complexity" evidence="1">
    <location>
        <begin position="60"/>
        <end position="73"/>
    </location>
</feature>
<protein>
    <submittedName>
        <fullName evidence="2">Uncharacterized protein</fullName>
    </submittedName>
</protein>
<comment type="caution">
    <text evidence="2">The sequence shown here is derived from an EMBL/GenBank/DDBJ whole genome shotgun (WGS) entry which is preliminary data.</text>
</comment>
<dbReference type="AlphaFoldDB" id="A0A8S9QYQ8"/>
<evidence type="ECO:0000313" key="2">
    <source>
        <dbReference type="EMBL" id="KAF3556438.1"/>
    </source>
</evidence>
<gene>
    <name evidence="2" type="ORF">F2Q69_00014352</name>
</gene>
<feature type="compositionally biased region" description="Low complexity" evidence="1">
    <location>
        <begin position="37"/>
        <end position="50"/>
    </location>
</feature>
<organism evidence="2 3">
    <name type="scientific">Brassica cretica</name>
    <name type="common">Mustard</name>
    <dbReference type="NCBI Taxonomy" id="69181"/>
    <lineage>
        <taxon>Eukaryota</taxon>
        <taxon>Viridiplantae</taxon>
        <taxon>Streptophyta</taxon>
        <taxon>Embryophyta</taxon>
        <taxon>Tracheophyta</taxon>
        <taxon>Spermatophyta</taxon>
        <taxon>Magnoliopsida</taxon>
        <taxon>eudicotyledons</taxon>
        <taxon>Gunneridae</taxon>
        <taxon>Pentapetalae</taxon>
        <taxon>rosids</taxon>
        <taxon>malvids</taxon>
        <taxon>Brassicales</taxon>
        <taxon>Brassicaceae</taxon>
        <taxon>Brassiceae</taxon>
        <taxon>Brassica</taxon>
    </lineage>
</organism>
<sequence length="143" mass="15791">MEQATAGQIQNQNQRQPQSNRQAVPATGNSQPDELKGLGMMMQQLLQGQQNTEQSASSGATAPSEPAETPPLRVYVPKVPYPIPPKHLMDPISAEQLAGFKKMVRRLPQNISLNMLGKFGHCICSSKIAENLRRKSRHSLLKH</sequence>
<evidence type="ECO:0000256" key="1">
    <source>
        <dbReference type="SAM" id="MobiDB-lite"/>
    </source>
</evidence>
<accession>A0A8S9QYQ8</accession>
<feature type="compositionally biased region" description="Low complexity" evidence="1">
    <location>
        <begin position="8"/>
        <end position="22"/>
    </location>
</feature>
<evidence type="ECO:0000313" key="3">
    <source>
        <dbReference type="Proteomes" id="UP000712600"/>
    </source>
</evidence>
<proteinExistence type="predicted"/>